<proteinExistence type="predicted"/>
<gene>
    <name evidence="1" type="ORF">PPSIR1_21349</name>
</gene>
<sequence>MTYVAPPGPAYAKVPPKFGARIYASASQTPRLGFAGPGRTFGEELLIINHYARSEDGQPQFSVLLDPKDGQALARFTKLLDVRWRHGLALVELEGDTRPHLLDARVGTPVPAAPPVDGYRYGETFWVHLSFAAPRAWIYARAEPGAPVFLQEWTDRTAPPAQPDAAFPFFPHAWDPDLRVGELESGSDEVWPESPEDEPMSCASAVLVPPRSHRCARYDSKPLAEDWRVDYTENAVYRHGSEEGFDLDALCPGEEAKIARESRTAPRLRITCDDSSLWFEWTPGGLRALAPEVARAVNEGERFLGYRKHVGDYEFLGKDEGGSFTLLREDGTRELIADDHACALTQRIAGSPERFVIRCLDGQDETAWFELISRTRKTRARVRVADIAVSPTGKAWALRPTKGGDELVPLDL</sequence>
<evidence type="ECO:0000313" key="2">
    <source>
        <dbReference type="Proteomes" id="UP000005801"/>
    </source>
</evidence>
<organism evidence="1 2">
    <name type="scientific">Plesiocystis pacifica SIR-1</name>
    <dbReference type="NCBI Taxonomy" id="391625"/>
    <lineage>
        <taxon>Bacteria</taxon>
        <taxon>Pseudomonadati</taxon>
        <taxon>Myxococcota</taxon>
        <taxon>Polyangia</taxon>
        <taxon>Nannocystales</taxon>
        <taxon>Nannocystaceae</taxon>
        <taxon>Plesiocystis</taxon>
    </lineage>
</organism>
<dbReference type="Proteomes" id="UP000005801">
    <property type="component" value="Unassembled WGS sequence"/>
</dbReference>
<dbReference type="EMBL" id="ABCS01000018">
    <property type="protein sequence ID" value="EDM79616.1"/>
    <property type="molecule type" value="Genomic_DNA"/>
</dbReference>
<comment type="caution">
    <text evidence="1">The sequence shown here is derived from an EMBL/GenBank/DDBJ whole genome shotgun (WGS) entry which is preliminary data.</text>
</comment>
<dbReference type="AlphaFoldDB" id="A6G3K9"/>
<name>A6G3K9_9BACT</name>
<dbReference type="STRING" id="391625.PPSIR1_21349"/>
<evidence type="ECO:0000313" key="1">
    <source>
        <dbReference type="EMBL" id="EDM79616.1"/>
    </source>
</evidence>
<accession>A6G3K9</accession>
<reference evidence="1 2" key="1">
    <citation type="submission" date="2007-06" db="EMBL/GenBank/DDBJ databases">
        <authorList>
            <person name="Shimkets L."/>
            <person name="Ferriera S."/>
            <person name="Johnson J."/>
            <person name="Kravitz S."/>
            <person name="Beeson K."/>
            <person name="Sutton G."/>
            <person name="Rogers Y.-H."/>
            <person name="Friedman R."/>
            <person name="Frazier M."/>
            <person name="Venter J.C."/>
        </authorList>
    </citation>
    <scope>NUCLEOTIDE SEQUENCE [LARGE SCALE GENOMIC DNA]</scope>
    <source>
        <strain evidence="1 2">SIR-1</strain>
    </source>
</reference>
<keyword evidence="2" id="KW-1185">Reference proteome</keyword>
<protein>
    <submittedName>
        <fullName evidence="1">Uncharacterized protein</fullName>
    </submittedName>
</protein>